<reference evidence="3" key="1">
    <citation type="submission" date="2022-11" db="UniProtKB">
        <authorList>
            <consortium name="WormBaseParasite"/>
        </authorList>
    </citation>
    <scope>IDENTIFICATION</scope>
</reference>
<dbReference type="AlphaFoldDB" id="A0A914HTU5"/>
<evidence type="ECO:0000256" key="1">
    <source>
        <dbReference type="SAM" id="MobiDB-lite"/>
    </source>
</evidence>
<evidence type="ECO:0000313" key="3">
    <source>
        <dbReference type="WBParaSite" id="Gr19_v10_g4407.t1"/>
    </source>
</evidence>
<dbReference type="WBParaSite" id="Gr19_v10_g4407.t1">
    <property type="protein sequence ID" value="Gr19_v10_g4407.t1"/>
    <property type="gene ID" value="Gr19_v10_g4407"/>
</dbReference>
<feature type="region of interest" description="Disordered" evidence="1">
    <location>
        <begin position="463"/>
        <end position="484"/>
    </location>
</feature>
<dbReference type="PANTHER" id="PTHR31389:SF4">
    <property type="entry name" value="LD39211P"/>
    <property type="match status" value="1"/>
</dbReference>
<dbReference type="InterPro" id="IPR012444">
    <property type="entry name" value="DUF1647"/>
</dbReference>
<accession>A0A914HTU5</accession>
<proteinExistence type="predicted"/>
<keyword evidence="2" id="KW-1185">Reference proteome</keyword>
<sequence>MLFCTTLAVDVPKSSTTGDDALLLKLEGVAKQFAEQIGHCQFTFGPLPFPEDIQSPQKRWEATRQEATLTYACCKRPRRRRREAAHFAEENLPTAREGYQELRLLNHRVCLLRLMANLREKAAHTFYFMPGFIGYNEDVAKNMIALYKDMKNQTLIDAVIDGELLLDKTNSTSSSSLHGNLLASDGKTAMYFIIQTWDKSLPECADDSFGHVMIKNGNAMDRTAPTCRPKWELSRNALDECCRENMVYTITMNDSRIIRGKRSFNCFSIRLLKRYKLLDKYAITKTITVKSPGSPKFAFVTAADDAHYPSLRRLLANIKENFGCNQKIIAYDLGTISKNNEWMIEINSVCNLEWRVFDFAQMDEGPVSNLESNAWKIFILAEVFSKFDTFVWLDTSILFDSNNLAKFLKQIPRKIGSVQLPSYSGHGMNFATHPGMYEFLPLFTNYEANKTYELTGNDDPPQFEGDASFLPQTSRDHPRSTQQSHGIDGLFQVNVPLQDISTLDVSTLDISTLDVSTLDISTLDVSTLSFKSCKKGPL</sequence>
<protein>
    <submittedName>
        <fullName evidence="3">Uncharacterized protein</fullName>
    </submittedName>
</protein>
<dbReference type="PANTHER" id="PTHR31389">
    <property type="entry name" value="LD39211P"/>
    <property type="match status" value="1"/>
</dbReference>
<dbReference type="Proteomes" id="UP000887572">
    <property type="component" value="Unplaced"/>
</dbReference>
<evidence type="ECO:0000313" key="2">
    <source>
        <dbReference type="Proteomes" id="UP000887572"/>
    </source>
</evidence>
<dbReference type="Pfam" id="PF07801">
    <property type="entry name" value="DUF1647"/>
    <property type="match status" value="1"/>
</dbReference>
<name>A0A914HTU5_GLORO</name>
<organism evidence="2 3">
    <name type="scientific">Globodera rostochiensis</name>
    <name type="common">Golden nematode worm</name>
    <name type="synonym">Heterodera rostochiensis</name>
    <dbReference type="NCBI Taxonomy" id="31243"/>
    <lineage>
        <taxon>Eukaryota</taxon>
        <taxon>Metazoa</taxon>
        <taxon>Ecdysozoa</taxon>
        <taxon>Nematoda</taxon>
        <taxon>Chromadorea</taxon>
        <taxon>Rhabditida</taxon>
        <taxon>Tylenchina</taxon>
        <taxon>Tylenchomorpha</taxon>
        <taxon>Tylenchoidea</taxon>
        <taxon>Heteroderidae</taxon>
        <taxon>Heteroderinae</taxon>
        <taxon>Globodera</taxon>
    </lineage>
</organism>